<name>A0A7J8ZZW3_9ROSI</name>
<dbReference type="EMBL" id="JABEZV010000008">
    <property type="protein sequence ID" value="MBA0717210.1"/>
    <property type="molecule type" value="Genomic_DNA"/>
</dbReference>
<keyword evidence="2" id="KW-0472">Membrane</keyword>
<dbReference type="AlphaFoldDB" id="A0A7J8ZZW3"/>
<proteinExistence type="predicted"/>
<organism evidence="3 4">
    <name type="scientific">Gossypium laxum</name>
    <dbReference type="NCBI Taxonomy" id="34288"/>
    <lineage>
        <taxon>Eukaryota</taxon>
        <taxon>Viridiplantae</taxon>
        <taxon>Streptophyta</taxon>
        <taxon>Embryophyta</taxon>
        <taxon>Tracheophyta</taxon>
        <taxon>Spermatophyta</taxon>
        <taxon>Magnoliopsida</taxon>
        <taxon>eudicotyledons</taxon>
        <taxon>Gunneridae</taxon>
        <taxon>Pentapetalae</taxon>
        <taxon>rosids</taxon>
        <taxon>malvids</taxon>
        <taxon>Malvales</taxon>
        <taxon>Malvaceae</taxon>
        <taxon>Malvoideae</taxon>
        <taxon>Gossypium</taxon>
    </lineage>
</organism>
<reference evidence="3 4" key="1">
    <citation type="journal article" date="2019" name="Genome Biol. Evol.">
        <title>Insights into the evolution of the New World diploid cottons (Gossypium, subgenus Houzingenia) based on genome sequencing.</title>
        <authorList>
            <person name="Grover C.E."/>
            <person name="Arick M.A. 2nd"/>
            <person name="Thrash A."/>
            <person name="Conover J.L."/>
            <person name="Sanders W.S."/>
            <person name="Peterson D.G."/>
            <person name="Frelichowski J.E."/>
            <person name="Scheffler J.A."/>
            <person name="Scheffler B.E."/>
            <person name="Wendel J.F."/>
        </authorList>
    </citation>
    <scope>NUCLEOTIDE SEQUENCE [LARGE SCALE GENOMIC DNA]</scope>
    <source>
        <strain evidence="3">4</strain>
        <tissue evidence="3">Leaf</tissue>
    </source>
</reference>
<feature type="non-terminal residue" evidence="3">
    <location>
        <position position="384"/>
    </location>
</feature>
<evidence type="ECO:0000313" key="3">
    <source>
        <dbReference type="EMBL" id="MBA0717210.1"/>
    </source>
</evidence>
<feature type="transmembrane region" description="Helical" evidence="2">
    <location>
        <begin position="317"/>
        <end position="338"/>
    </location>
</feature>
<keyword evidence="4" id="KW-1185">Reference proteome</keyword>
<evidence type="ECO:0000256" key="2">
    <source>
        <dbReference type="SAM" id="Phobius"/>
    </source>
</evidence>
<gene>
    <name evidence="3" type="ORF">Golax_005047</name>
</gene>
<feature type="region of interest" description="Disordered" evidence="1">
    <location>
        <begin position="1"/>
        <end position="26"/>
    </location>
</feature>
<keyword evidence="2" id="KW-1133">Transmembrane helix</keyword>
<protein>
    <submittedName>
        <fullName evidence="3">Uncharacterized protein</fullName>
    </submittedName>
</protein>
<evidence type="ECO:0000256" key="1">
    <source>
        <dbReference type="SAM" id="MobiDB-lite"/>
    </source>
</evidence>
<evidence type="ECO:0000313" key="4">
    <source>
        <dbReference type="Proteomes" id="UP000593574"/>
    </source>
</evidence>
<dbReference type="Proteomes" id="UP000593574">
    <property type="component" value="Unassembled WGS sequence"/>
</dbReference>
<comment type="caution">
    <text evidence="3">The sequence shown here is derived from an EMBL/GenBank/DDBJ whole genome shotgun (WGS) entry which is preliminary data.</text>
</comment>
<feature type="compositionally biased region" description="Basic and acidic residues" evidence="1">
    <location>
        <begin position="1"/>
        <end position="12"/>
    </location>
</feature>
<accession>A0A7J8ZZW3</accession>
<keyword evidence="2" id="KW-0812">Transmembrane</keyword>
<sequence>MDVDSAEGRKASFQDMLMGGSEKEKSVGESLEAADIELGEGDVISGSVDGVPSIKFSKRVCSLLEKSTERTVIECEGLPNICYLYRRYGYLKENCSNGESTNTGMENMSSDRDGNKVVEEMVSKEDFGSWMVANNEGDNNDGGKNIKIVSNKGKMHAFQAKSQSKEVVSKWKEKEKAGGSGPKINEPMGSLTFGNNRISCGVDDGPPNLHHDGSSFSLPLDPTTMKWGQAHRVFEGKGVKMVKPRAAMVSVQETFRAINDTLANEVNVDDANGEREEFDLDIVALLETKVSGGRARGIWTCRKSSVTMEVMAIHKQFVVFHVEILGVVCPFFLTFVYGSPQGAKRRASWKDLSIVSHDSFKDLVAHHWSRLEALTDVISSFIEE</sequence>